<evidence type="ECO:0000256" key="4">
    <source>
        <dbReference type="ARBA" id="ARBA00023242"/>
    </source>
</evidence>
<feature type="domain" description="DM" evidence="6">
    <location>
        <begin position="65"/>
        <end position="110"/>
    </location>
</feature>
<gene>
    <name evidence="7" type="ORF">PENTCL1PPCAC_4384</name>
</gene>
<dbReference type="PROSITE" id="PS50809">
    <property type="entry name" value="DM_2"/>
    <property type="match status" value="2"/>
</dbReference>
<keyword evidence="4 5" id="KW-0539">Nucleus</keyword>
<sequence length="110" mass="12560">VRGACYLCEVHGVTAHQRTHACPFTDCVCTCCEIVRVRRAVVAHQLRMRRQEKRTCGQYSPSYTCNRCRNHGLYVPKKGHKNACPYDSCPCPMCSLCHSRSILDAHFRTN</sequence>
<dbReference type="GO" id="GO:0007548">
    <property type="term" value="P:sex differentiation"/>
    <property type="evidence" value="ECO:0007669"/>
    <property type="project" value="TreeGrafter"/>
</dbReference>
<dbReference type="InterPro" id="IPR026607">
    <property type="entry name" value="DMRT"/>
</dbReference>
<comment type="caution">
    <text evidence="7">The sequence shown here is derived from an EMBL/GenBank/DDBJ whole genome shotgun (WGS) entry which is preliminary data.</text>
</comment>
<comment type="subcellular location">
    <subcellularLocation>
        <location evidence="5">Nucleus</location>
    </subcellularLocation>
</comment>
<dbReference type="Pfam" id="PF00751">
    <property type="entry name" value="DM"/>
    <property type="match status" value="2"/>
</dbReference>
<protein>
    <recommendedName>
        <fullName evidence="6">DM domain-containing protein</fullName>
    </recommendedName>
</protein>
<evidence type="ECO:0000256" key="3">
    <source>
        <dbReference type="ARBA" id="ARBA00023125"/>
    </source>
</evidence>
<proteinExistence type="predicted"/>
<evidence type="ECO:0000256" key="1">
    <source>
        <dbReference type="ARBA" id="ARBA00022723"/>
    </source>
</evidence>
<dbReference type="AlphaFoldDB" id="A0AAV5SPZ6"/>
<dbReference type="SUPFAM" id="SSF82927">
    <property type="entry name" value="Cysteine-rich DNA binding domain, (DM domain)"/>
    <property type="match status" value="2"/>
</dbReference>
<dbReference type="Proteomes" id="UP001432027">
    <property type="component" value="Unassembled WGS sequence"/>
</dbReference>
<accession>A0AAV5SPZ6</accession>
<evidence type="ECO:0000259" key="6">
    <source>
        <dbReference type="PROSITE" id="PS50809"/>
    </source>
</evidence>
<evidence type="ECO:0000256" key="5">
    <source>
        <dbReference type="PROSITE-ProRule" id="PRU00070"/>
    </source>
</evidence>
<dbReference type="GO" id="GO:0000981">
    <property type="term" value="F:DNA-binding transcription factor activity, RNA polymerase II-specific"/>
    <property type="evidence" value="ECO:0007669"/>
    <property type="project" value="TreeGrafter"/>
</dbReference>
<dbReference type="GO" id="GO:0000978">
    <property type="term" value="F:RNA polymerase II cis-regulatory region sequence-specific DNA binding"/>
    <property type="evidence" value="ECO:0007669"/>
    <property type="project" value="TreeGrafter"/>
</dbReference>
<feature type="non-terminal residue" evidence="7">
    <location>
        <position position="1"/>
    </location>
</feature>
<dbReference type="InterPro" id="IPR001275">
    <property type="entry name" value="DM_DNA-bd"/>
</dbReference>
<dbReference type="PANTHER" id="PTHR12322">
    <property type="entry name" value="DOUBLESEX AND MAB-3 RELATED TRANSCRIPTION FACTOR DMRT"/>
    <property type="match status" value="1"/>
</dbReference>
<keyword evidence="3 5" id="KW-0238">DNA-binding</keyword>
<dbReference type="PROSITE" id="PS40000">
    <property type="entry name" value="DM_1"/>
    <property type="match status" value="1"/>
</dbReference>
<dbReference type="Gene3D" id="4.10.1040.10">
    <property type="entry name" value="DM DNA-binding domain"/>
    <property type="match status" value="2"/>
</dbReference>
<dbReference type="GO" id="GO:0005634">
    <property type="term" value="C:nucleus"/>
    <property type="evidence" value="ECO:0007669"/>
    <property type="project" value="UniProtKB-SubCell"/>
</dbReference>
<evidence type="ECO:0000256" key="2">
    <source>
        <dbReference type="ARBA" id="ARBA00022833"/>
    </source>
</evidence>
<dbReference type="InterPro" id="IPR036407">
    <property type="entry name" value="DM_DNA-bd_sf"/>
</dbReference>
<name>A0AAV5SPZ6_9BILA</name>
<reference evidence="7" key="1">
    <citation type="submission" date="2023-10" db="EMBL/GenBank/DDBJ databases">
        <title>Genome assembly of Pristionchus species.</title>
        <authorList>
            <person name="Yoshida K."/>
            <person name="Sommer R.J."/>
        </authorList>
    </citation>
    <scope>NUCLEOTIDE SEQUENCE</scope>
    <source>
        <strain evidence="7">RS0144</strain>
    </source>
</reference>
<dbReference type="EMBL" id="BTSX01000002">
    <property type="protein sequence ID" value="GMS82209.1"/>
    <property type="molecule type" value="Genomic_DNA"/>
</dbReference>
<dbReference type="GO" id="GO:0046872">
    <property type="term" value="F:metal ion binding"/>
    <property type="evidence" value="ECO:0007669"/>
    <property type="project" value="UniProtKB-KW"/>
</dbReference>
<feature type="domain" description="DM" evidence="6">
    <location>
        <begin position="5"/>
        <end position="50"/>
    </location>
</feature>
<keyword evidence="1 5" id="KW-0479">Metal-binding</keyword>
<organism evidence="7 8">
    <name type="scientific">Pristionchus entomophagus</name>
    <dbReference type="NCBI Taxonomy" id="358040"/>
    <lineage>
        <taxon>Eukaryota</taxon>
        <taxon>Metazoa</taxon>
        <taxon>Ecdysozoa</taxon>
        <taxon>Nematoda</taxon>
        <taxon>Chromadorea</taxon>
        <taxon>Rhabditida</taxon>
        <taxon>Rhabditina</taxon>
        <taxon>Diplogasteromorpha</taxon>
        <taxon>Diplogasteroidea</taxon>
        <taxon>Neodiplogasteridae</taxon>
        <taxon>Pristionchus</taxon>
    </lineage>
</organism>
<keyword evidence="8" id="KW-1185">Reference proteome</keyword>
<dbReference type="PANTHER" id="PTHR12322:SF118">
    <property type="entry name" value="DM DOMAIN-CONTAINING PROTEIN"/>
    <property type="match status" value="1"/>
</dbReference>
<dbReference type="SMART" id="SM00301">
    <property type="entry name" value="DM"/>
    <property type="match status" value="2"/>
</dbReference>
<feature type="non-terminal residue" evidence="7">
    <location>
        <position position="110"/>
    </location>
</feature>
<keyword evidence="2 5" id="KW-0862">Zinc</keyword>
<feature type="DNA-binding region" description="DM" evidence="5">
    <location>
        <begin position="65"/>
        <end position="110"/>
    </location>
</feature>
<evidence type="ECO:0000313" key="7">
    <source>
        <dbReference type="EMBL" id="GMS82209.1"/>
    </source>
</evidence>
<feature type="DNA-binding region" description="DM" evidence="5">
    <location>
        <begin position="5"/>
        <end position="50"/>
    </location>
</feature>
<evidence type="ECO:0000313" key="8">
    <source>
        <dbReference type="Proteomes" id="UP001432027"/>
    </source>
</evidence>